<accession>A0A9D1MI30</accession>
<sequence>MAKKLAFPIAFLVVVCLVAVGTYGLIDGRKDGPSDETATLADPAMYAEEYPDYAKDVYLQYVDDPELSAEENDKLESELYETGLYWIDVDENGEVVWVPADSEEGAAIIDTSKPTVVNIHGMMIDGATSVEQYFVNPVIGSAEELGLPAGTDYAKVKTLKLWIDQGWNVGIYNWARFTAESIMFWNIESKVWATNGPTNVRWADSDGVQHDYPMQYSMGELFAADYIRAVNRLPADFGKSEIRFTAHSMGGQLLASGAFLLHEVSQGENAQISADKLPDRLTMDDTFFGVKMSIAGTSVDMYNSGLTVRWSGKPMPGDRPGMAYAQAIIELAAAGIAIDYYSYNGSALHLAISPEIREILLDNTCYILMDPDYGEYFAAAGLSYAKIGDGHTAQRQFSQCSIVRTYPADDSALTDSQKIAYADAMPTEVLKNYIGRAFVITAGGKTLTTADDEYAEWSKQQIMDAFTAK</sequence>
<dbReference type="Proteomes" id="UP000824094">
    <property type="component" value="Unassembled WGS sequence"/>
</dbReference>
<dbReference type="AlphaFoldDB" id="A0A9D1MI30"/>
<dbReference type="SUPFAM" id="SSF53474">
    <property type="entry name" value="alpha/beta-Hydrolases"/>
    <property type="match status" value="1"/>
</dbReference>
<evidence type="ECO:0008006" key="3">
    <source>
        <dbReference type="Google" id="ProtNLM"/>
    </source>
</evidence>
<reference evidence="1" key="1">
    <citation type="submission" date="2020-10" db="EMBL/GenBank/DDBJ databases">
        <authorList>
            <person name="Gilroy R."/>
        </authorList>
    </citation>
    <scope>NUCLEOTIDE SEQUENCE</scope>
    <source>
        <strain evidence="1">18911</strain>
    </source>
</reference>
<protein>
    <recommendedName>
        <fullName evidence="3">Alpha/beta hydrolase</fullName>
    </recommendedName>
</protein>
<comment type="caution">
    <text evidence="1">The sequence shown here is derived from an EMBL/GenBank/DDBJ whole genome shotgun (WGS) entry which is preliminary data.</text>
</comment>
<name>A0A9D1MI30_9FIRM</name>
<dbReference type="EMBL" id="DVNF01000144">
    <property type="protein sequence ID" value="HIU60699.1"/>
    <property type="molecule type" value="Genomic_DNA"/>
</dbReference>
<evidence type="ECO:0000313" key="1">
    <source>
        <dbReference type="EMBL" id="HIU60699.1"/>
    </source>
</evidence>
<evidence type="ECO:0000313" key="2">
    <source>
        <dbReference type="Proteomes" id="UP000824094"/>
    </source>
</evidence>
<organism evidence="1 2">
    <name type="scientific">Candidatus Stercoripulliclostridium merdigallinarum</name>
    <dbReference type="NCBI Taxonomy" id="2840951"/>
    <lineage>
        <taxon>Bacteria</taxon>
        <taxon>Bacillati</taxon>
        <taxon>Bacillota</taxon>
        <taxon>Clostridia</taxon>
        <taxon>Eubacteriales</taxon>
        <taxon>Candidatus Stercoripulliclostridium</taxon>
    </lineage>
</organism>
<gene>
    <name evidence="1" type="ORF">IAB05_04855</name>
</gene>
<reference evidence="1" key="2">
    <citation type="journal article" date="2021" name="PeerJ">
        <title>Extensive microbial diversity within the chicken gut microbiome revealed by metagenomics and culture.</title>
        <authorList>
            <person name="Gilroy R."/>
            <person name="Ravi A."/>
            <person name="Getino M."/>
            <person name="Pursley I."/>
            <person name="Horton D.L."/>
            <person name="Alikhan N.F."/>
            <person name="Baker D."/>
            <person name="Gharbi K."/>
            <person name="Hall N."/>
            <person name="Watson M."/>
            <person name="Adriaenssens E.M."/>
            <person name="Foster-Nyarko E."/>
            <person name="Jarju S."/>
            <person name="Secka A."/>
            <person name="Antonio M."/>
            <person name="Oren A."/>
            <person name="Chaudhuri R.R."/>
            <person name="La Ragione R."/>
            <person name="Hildebrand F."/>
            <person name="Pallen M.J."/>
        </authorList>
    </citation>
    <scope>NUCLEOTIDE SEQUENCE</scope>
    <source>
        <strain evidence="1">18911</strain>
    </source>
</reference>
<proteinExistence type="predicted"/>
<dbReference type="InterPro" id="IPR029058">
    <property type="entry name" value="AB_hydrolase_fold"/>
</dbReference>